<gene>
    <name evidence="4" type="ORF">EVOR1521_LOCUS19514</name>
</gene>
<dbReference type="SMART" id="SM00456">
    <property type="entry name" value="WW"/>
    <property type="match status" value="1"/>
</dbReference>
<dbReference type="InterPro" id="IPR001623">
    <property type="entry name" value="DnaJ_domain"/>
</dbReference>
<proteinExistence type="predicted"/>
<dbReference type="InterPro" id="IPR039448">
    <property type="entry name" value="Beta_helix"/>
</dbReference>
<dbReference type="Pfam" id="PF00397">
    <property type="entry name" value="WW"/>
    <property type="match status" value="1"/>
</dbReference>
<dbReference type="Pfam" id="PF13229">
    <property type="entry name" value="Beta_helix"/>
    <property type="match status" value="1"/>
</dbReference>
<dbReference type="Proteomes" id="UP001178507">
    <property type="component" value="Unassembled WGS sequence"/>
</dbReference>
<evidence type="ECO:0000313" key="5">
    <source>
        <dbReference type="Proteomes" id="UP001178507"/>
    </source>
</evidence>
<dbReference type="PROSITE" id="PS00636">
    <property type="entry name" value="DNAJ_1"/>
    <property type="match status" value="1"/>
</dbReference>
<protein>
    <submittedName>
        <fullName evidence="4">Uncharacterized protein</fullName>
    </submittedName>
</protein>
<dbReference type="CDD" id="cd06257">
    <property type="entry name" value="DnaJ"/>
    <property type="match status" value="1"/>
</dbReference>
<dbReference type="CDD" id="cd00201">
    <property type="entry name" value="WW"/>
    <property type="match status" value="1"/>
</dbReference>
<dbReference type="SUPFAM" id="SSF51045">
    <property type="entry name" value="WW domain"/>
    <property type="match status" value="1"/>
</dbReference>
<dbReference type="InterPro" id="IPR001202">
    <property type="entry name" value="WW_dom"/>
</dbReference>
<dbReference type="InterPro" id="IPR006626">
    <property type="entry name" value="PbH1"/>
</dbReference>
<evidence type="ECO:0000259" key="3">
    <source>
        <dbReference type="PROSITE" id="PS50076"/>
    </source>
</evidence>
<evidence type="ECO:0000259" key="2">
    <source>
        <dbReference type="PROSITE" id="PS50020"/>
    </source>
</evidence>
<dbReference type="SMART" id="SM00271">
    <property type="entry name" value="DnaJ"/>
    <property type="match status" value="1"/>
</dbReference>
<organism evidence="4 5">
    <name type="scientific">Effrenium voratum</name>
    <dbReference type="NCBI Taxonomy" id="2562239"/>
    <lineage>
        <taxon>Eukaryota</taxon>
        <taxon>Sar</taxon>
        <taxon>Alveolata</taxon>
        <taxon>Dinophyceae</taxon>
        <taxon>Suessiales</taxon>
        <taxon>Symbiodiniaceae</taxon>
        <taxon>Effrenium</taxon>
    </lineage>
</organism>
<dbReference type="PRINTS" id="PR00625">
    <property type="entry name" value="JDOMAIN"/>
</dbReference>
<feature type="domain" description="J" evidence="3">
    <location>
        <begin position="5"/>
        <end position="75"/>
    </location>
</feature>
<dbReference type="AlphaFoldDB" id="A0AA36IVW9"/>
<dbReference type="InterPro" id="IPR036020">
    <property type="entry name" value="WW_dom_sf"/>
</dbReference>
<dbReference type="EMBL" id="CAUJNA010003002">
    <property type="protein sequence ID" value="CAJ1394967.1"/>
    <property type="molecule type" value="Genomic_DNA"/>
</dbReference>
<dbReference type="InterPro" id="IPR036869">
    <property type="entry name" value="J_dom_sf"/>
</dbReference>
<feature type="domain" description="WW" evidence="2">
    <location>
        <begin position="336"/>
        <end position="369"/>
    </location>
</feature>
<feature type="region of interest" description="Disordered" evidence="1">
    <location>
        <begin position="365"/>
        <end position="393"/>
    </location>
</feature>
<evidence type="ECO:0000256" key="1">
    <source>
        <dbReference type="SAM" id="MobiDB-lite"/>
    </source>
</evidence>
<dbReference type="PROSITE" id="PS50020">
    <property type="entry name" value="WW_DOMAIN_2"/>
    <property type="match status" value="1"/>
</dbReference>
<dbReference type="PROSITE" id="PS50076">
    <property type="entry name" value="DNAJ_2"/>
    <property type="match status" value="1"/>
</dbReference>
<dbReference type="Pfam" id="PF00226">
    <property type="entry name" value="DnaJ"/>
    <property type="match status" value="1"/>
</dbReference>
<dbReference type="SUPFAM" id="SSF46565">
    <property type="entry name" value="Chaperone J-domain"/>
    <property type="match status" value="1"/>
</dbReference>
<dbReference type="Gene3D" id="1.10.287.110">
    <property type="entry name" value="DnaJ domain"/>
    <property type="match status" value="1"/>
</dbReference>
<evidence type="ECO:0000313" key="4">
    <source>
        <dbReference type="EMBL" id="CAJ1394967.1"/>
    </source>
</evidence>
<dbReference type="PROSITE" id="PS01159">
    <property type="entry name" value="WW_DOMAIN_1"/>
    <property type="match status" value="1"/>
</dbReference>
<dbReference type="Gene3D" id="2.20.70.10">
    <property type="match status" value="1"/>
</dbReference>
<name>A0AA36IVW9_9DINO</name>
<dbReference type="SUPFAM" id="SSF51126">
    <property type="entry name" value="Pectin lyase-like"/>
    <property type="match status" value="1"/>
</dbReference>
<dbReference type="SMART" id="SM00710">
    <property type="entry name" value="PbH1"/>
    <property type="match status" value="4"/>
</dbReference>
<accession>A0AA36IVW9</accession>
<dbReference type="InterPro" id="IPR012334">
    <property type="entry name" value="Pectin_lyas_fold"/>
</dbReference>
<dbReference type="InterPro" id="IPR050817">
    <property type="entry name" value="DjlA_DnaK_co-chaperone"/>
</dbReference>
<feature type="compositionally biased region" description="Low complexity" evidence="1">
    <location>
        <begin position="366"/>
        <end position="382"/>
    </location>
</feature>
<dbReference type="InterPro" id="IPR018253">
    <property type="entry name" value="DnaJ_domain_CS"/>
</dbReference>
<sequence length="393" mass="42403">MDEGSHYAVLGLAVDASPEEVRKAHKKLALKWHPDKVLAPDEIALRVATQQFQLVQAAYEVLSDERQRRRYDETLGLERRKAAKSDGGAAASWAQSDAVCLKVPAEVATIAAAVDRLSAKGGLISVAKGTYEGLVVVSKPFVRLVGEVGAVLRGQVVFRECATGARLQNFQVLAQCSGGAVDLKGVKGDVEIEGCEISNESSAGLVLEACWGQVAVKSCRIAQCKFDGVGLHQLDAAKIGAMASGGCRLTLEQCEVEGNGYDGLYLGDPRYVVELRQCKVLRNQRHGVMVRGSQFSMEESQVEENGGEAVRWEGFVEKTNPRGTVRAGKAREVVGASLPEGWRAFKNSEGLTYYYHLQTGTTRWSVPGEEGPEAEVAPAPAALTEGKKRNRWS</sequence>
<dbReference type="Gene3D" id="2.160.20.10">
    <property type="entry name" value="Single-stranded right-handed beta-helix, Pectin lyase-like"/>
    <property type="match status" value="1"/>
</dbReference>
<reference evidence="4" key="1">
    <citation type="submission" date="2023-08" db="EMBL/GenBank/DDBJ databases">
        <authorList>
            <person name="Chen Y."/>
            <person name="Shah S."/>
            <person name="Dougan E. K."/>
            <person name="Thang M."/>
            <person name="Chan C."/>
        </authorList>
    </citation>
    <scope>NUCLEOTIDE SEQUENCE</scope>
</reference>
<comment type="caution">
    <text evidence="4">The sequence shown here is derived from an EMBL/GenBank/DDBJ whole genome shotgun (WGS) entry which is preliminary data.</text>
</comment>
<dbReference type="InterPro" id="IPR011050">
    <property type="entry name" value="Pectin_lyase_fold/virulence"/>
</dbReference>
<keyword evidence="5" id="KW-1185">Reference proteome</keyword>
<dbReference type="PANTHER" id="PTHR24074">
    <property type="entry name" value="CO-CHAPERONE PROTEIN DJLA"/>
    <property type="match status" value="1"/>
</dbReference>